<dbReference type="EMBL" id="OU898277">
    <property type="protein sequence ID" value="CAG9829260.1"/>
    <property type="molecule type" value="Genomic_DNA"/>
</dbReference>
<evidence type="ECO:0000313" key="3">
    <source>
        <dbReference type="Proteomes" id="UP001153709"/>
    </source>
</evidence>
<name>A0A9N9SPJ9_DIABA</name>
<keyword evidence="3" id="KW-1185">Reference proteome</keyword>
<dbReference type="OrthoDB" id="8196546at2759"/>
<evidence type="ECO:0000256" key="1">
    <source>
        <dbReference type="SAM" id="SignalP"/>
    </source>
</evidence>
<proteinExistence type="predicted"/>
<protein>
    <recommendedName>
        <fullName evidence="4">Endonuclease-reverse transcriptase</fullName>
    </recommendedName>
</protein>
<dbReference type="AlphaFoldDB" id="A0A9N9SPJ9"/>
<sequence>MRIVRCYILPVLLYGVEAWKLTKATEKRIEAFEMWIYRSILKIWYVDHVANVEVLQRIRKDIEVLNLVKQ</sequence>
<accession>A0A9N9SPJ9</accession>
<feature type="chain" id="PRO_5040179005" description="Endonuclease-reverse transcriptase" evidence="1">
    <location>
        <begin position="19"/>
        <end position="70"/>
    </location>
</feature>
<evidence type="ECO:0008006" key="4">
    <source>
        <dbReference type="Google" id="ProtNLM"/>
    </source>
</evidence>
<organism evidence="2 3">
    <name type="scientific">Diabrotica balteata</name>
    <name type="common">Banded cucumber beetle</name>
    <dbReference type="NCBI Taxonomy" id="107213"/>
    <lineage>
        <taxon>Eukaryota</taxon>
        <taxon>Metazoa</taxon>
        <taxon>Ecdysozoa</taxon>
        <taxon>Arthropoda</taxon>
        <taxon>Hexapoda</taxon>
        <taxon>Insecta</taxon>
        <taxon>Pterygota</taxon>
        <taxon>Neoptera</taxon>
        <taxon>Endopterygota</taxon>
        <taxon>Coleoptera</taxon>
        <taxon>Polyphaga</taxon>
        <taxon>Cucujiformia</taxon>
        <taxon>Chrysomeloidea</taxon>
        <taxon>Chrysomelidae</taxon>
        <taxon>Galerucinae</taxon>
        <taxon>Diabroticina</taxon>
        <taxon>Diabroticites</taxon>
        <taxon>Diabrotica</taxon>
    </lineage>
</organism>
<dbReference type="Proteomes" id="UP001153709">
    <property type="component" value="Chromosome 2"/>
</dbReference>
<keyword evidence="1" id="KW-0732">Signal</keyword>
<gene>
    <name evidence="2" type="ORF">DIABBA_LOCUS3098</name>
</gene>
<reference evidence="2" key="1">
    <citation type="submission" date="2022-01" db="EMBL/GenBank/DDBJ databases">
        <authorList>
            <person name="King R."/>
        </authorList>
    </citation>
    <scope>NUCLEOTIDE SEQUENCE</scope>
</reference>
<feature type="signal peptide" evidence="1">
    <location>
        <begin position="1"/>
        <end position="18"/>
    </location>
</feature>
<evidence type="ECO:0000313" key="2">
    <source>
        <dbReference type="EMBL" id="CAG9829260.1"/>
    </source>
</evidence>